<organism evidence="1 2">
    <name type="scientific">Kingdonia uniflora</name>
    <dbReference type="NCBI Taxonomy" id="39325"/>
    <lineage>
        <taxon>Eukaryota</taxon>
        <taxon>Viridiplantae</taxon>
        <taxon>Streptophyta</taxon>
        <taxon>Embryophyta</taxon>
        <taxon>Tracheophyta</taxon>
        <taxon>Spermatophyta</taxon>
        <taxon>Magnoliopsida</taxon>
        <taxon>Ranunculales</taxon>
        <taxon>Circaeasteraceae</taxon>
        <taxon>Kingdonia</taxon>
    </lineage>
</organism>
<accession>A0A7J7NYY3</accession>
<reference evidence="1 2" key="1">
    <citation type="journal article" date="2020" name="IScience">
        <title>Genome Sequencing of the Endangered Kingdonia uniflora (Circaeasteraceae, Ranunculales) Reveals Potential Mechanisms of Evolutionary Specialization.</title>
        <authorList>
            <person name="Sun Y."/>
            <person name="Deng T."/>
            <person name="Zhang A."/>
            <person name="Moore M.J."/>
            <person name="Landis J.B."/>
            <person name="Lin N."/>
            <person name="Zhang H."/>
            <person name="Zhang X."/>
            <person name="Huang J."/>
            <person name="Zhang X."/>
            <person name="Sun H."/>
            <person name="Wang H."/>
        </authorList>
    </citation>
    <scope>NUCLEOTIDE SEQUENCE [LARGE SCALE GENOMIC DNA]</scope>
    <source>
        <strain evidence="1">TB1705</strain>
        <tissue evidence="1">Leaf</tissue>
    </source>
</reference>
<evidence type="ECO:0000313" key="2">
    <source>
        <dbReference type="Proteomes" id="UP000541444"/>
    </source>
</evidence>
<evidence type="ECO:0000313" key="1">
    <source>
        <dbReference type="EMBL" id="KAF6172192.1"/>
    </source>
</evidence>
<sequence length="138" mass="14876">MLKKEDFGGTSIDQFVEQNGMGLIITNPEISNTINGDISQACLIMNIVLLAMRNPIDANSIVESDQFGTTINPSAIVSANTACMSNACLPNTSNGSFLNNIHISTRMATNDYNGQIKITSNILPRTVRDNPNATITKK</sequence>
<comment type="caution">
    <text evidence="1">The sequence shown here is derived from an EMBL/GenBank/DDBJ whole genome shotgun (WGS) entry which is preliminary data.</text>
</comment>
<dbReference type="AlphaFoldDB" id="A0A7J7NYY3"/>
<proteinExistence type="predicted"/>
<gene>
    <name evidence="1" type="ORF">GIB67_024814</name>
</gene>
<name>A0A7J7NYY3_9MAGN</name>
<keyword evidence="2" id="KW-1185">Reference proteome</keyword>
<dbReference type="Proteomes" id="UP000541444">
    <property type="component" value="Unassembled WGS sequence"/>
</dbReference>
<dbReference type="EMBL" id="JACGCM010000440">
    <property type="protein sequence ID" value="KAF6172192.1"/>
    <property type="molecule type" value="Genomic_DNA"/>
</dbReference>
<protein>
    <submittedName>
        <fullName evidence="1">Uncharacterized protein</fullName>
    </submittedName>
</protein>